<feature type="compositionally biased region" description="Low complexity" evidence="2">
    <location>
        <begin position="103"/>
        <end position="113"/>
    </location>
</feature>
<dbReference type="OrthoDB" id="4525710at2759"/>
<evidence type="ECO:0000313" key="4">
    <source>
        <dbReference type="Proteomes" id="UP000007796"/>
    </source>
</evidence>
<dbReference type="GO" id="GO:0003700">
    <property type="term" value="F:DNA-binding transcription factor activity"/>
    <property type="evidence" value="ECO:0007669"/>
    <property type="project" value="TreeGrafter"/>
</dbReference>
<evidence type="ECO:0000313" key="3">
    <source>
        <dbReference type="EMBL" id="EFX00742.1"/>
    </source>
</evidence>
<dbReference type="STRING" id="655863.F0XNR1"/>
<protein>
    <submittedName>
        <fullName evidence="3">ARCA-like protein</fullName>
    </submittedName>
</protein>
<keyword evidence="4" id="KW-1185">Reference proteome</keyword>
<dbReference type="HOGENOM" id="CLU_008719_1_3_1"/>
<dbReference type="GO" id="GO:0045944">
    <property type="term" value="P:positive regulation of transcription by RNA polymerase II"/>
    <property type="evidence" value="ECO:0007669"/>
    <property type="project" value="TreeGrafter"/>
</dbReference>
<accession>F0XNR1</accession>
<reference evidence="3 4" key="1">
    <citation type="journal article" date="2011" name="Proc. Natl. Acad. Sci. U.S.A.">
        <title>Genome and transcriptome analyses of the mountain pine beetle-fungal symbiont Grosmannia clavigera, a lodgepole pine pathogen.</title>
        <authorList>
            <person name="DiGuistini S."/>
            <person name="Wang Y."/>
            <person name="Liao N.Y."/>
            <person name="Taylor G."/>
            <person name="Tanguay P."/>
            <person name="Feau N."/>
            <person name="Henrissat B."/>
            <person name="Chan S.K."/>
            <person name="Hesse-Orce U."/>
            <person name="Alamouti S.M."/>
            <person name="Tsui C.K.M."/>
            <person name="Docking R.T."/>
            <person name="Levasseur A."/>
            <person name="Haridas S."/>
            <person name="Robertson G."/>
            <person name="Birol I."/>
            <person name="Holt R.A."/>
            <person name="Marra M.A."/>
            <person name="Hamelin R.C."/>
            <person name="Hirst M."/>
            <person name="Jones S.J.M."/>
            <person name="Bohlmann J."/>
            <person name="Breuil C."/>
        </authorList>
    </citation>
    <scope>NUCLEOTIDE SEQUENCE [LARGE SCALE GENOMIC DNA]</scope>
    <source>
        <strain evidence="4">kw1407 / UAMH 11150</strain>
    </source>
</reference>
<dbReference type="AlphaFoldDB" id="F0XNR1"/>
<keyword evidence="1" id="KW-0539">Nucleus</keyword>
<dbReference type="RefSeq" id="XP_014170224.1">
    <property type="nucleotide sequence ID" value="XM_014314749.1"/>
</dbReference>
<organism evidence="4">
    <name type="scientific">Grosmannia clavigera (strain kw1407 / UAMH 11150)</name>
    <name type="common">Blue stain fungus</name>
    <name type="synonym">Graphiocladiella clavigera</name>
    <dbReference type="NCBI Taxonomy" id="655863"/>
    <lineage>
        <taxon>Eukaryota</taxon>
        <taxon>Fungi</taxon>
        <taxon>Dikarya</taxon>
        <taxon>Ascomycota</taxon>
        <taxon>Pezizomycotina</taxon>
        <taxon>Sordariomycetes</taxon>
        <taxon>Sordariomycetidae</taxon>
        <taxon>Ophiostomatales</taxon>
        <taxon>Ophiostomataceae</taxon>
        <taxon>Leptographium</taxon>
    </lineage>
</organism>
<sequence length="624" mass="69855">MSAKPMVATQERQKRRSRRAINGCENCRLRTCNRKLRTQFRHRWNPSIRSGHNGKATTHALSYSFKPDQPWCRTRRPLTFVNENRELLSLYEDGLSDDEAESAAEAATTTTEEPSGLLSPPENNDVASGSYTAVLAKEPSNLDWLSPISLSQSPSQSSTLIARYNDETASIAAAAAVAAVTTASVTAAAAANAATRPAYAGIGINPLIHPPEEQEQEQHHQMSSRVVPPELPTWPLENKMEACLFRYFIELSAKWFDLCDQERTFAVVVPCRAVLHAPLMNAIFAISARHLSLISSFNRSISDRYYDRCLATLRPMLNDKGALVDENLFAAAVILRNFEEIEAHPSTHLLGNSLFVKASATLHDSAGLSAPILFSGLRRAAFLVAVRQEIYTAFVSQRSICPSFSPFVVDPSLDVEGNDCDWANRAVFHLADVLRFCYGKEQPVPLDDSLCRYDQLVAYSHRWYEKKPLSFLPLYYKDLLADFSTTLNDVGSILFPEIWLTSDTVATGLQHYHLSRILLAAFDPRAPRIGPERAQFAREQDGRIRSEVRNLVGIAKSNPHCRPNFVSACMGIAMAGERFQERWQQESIMGFLEETESLCAWRTHTARERLSAAWGWDNRDGEKN</sequence>
<dbReference type="GeneID" id="25981322"/>
<evidence type="ECO:0000256" key="2">
    <source>
        <dbReference type="SAM" id="MobiDB-lite"/>
    </source>
</evidence>
<dbReference type="EMBL" id="GL629801">
    <property type="protein sequence ID" value="EFX00742.1"/>
    <property type="molecule type" value="Genomic_DNA"/>
</dbReference>
<dbReference type="InParanoid" id="F0XNR1"/>
<proteinExistence type="predicted"/>
<dbReference type="PANTHER" id="PTHR37534">
    <property type="entry name" value="TRANSCRIPTIONAL ACTIVATOR PROTEIN UGA3"/>
    <property type="match status" value="1"/>
</dbReference>
<dbReference type="Proteomes" id="UP000007796">
    <property type="component" value="Unassembled WGS sequence"/>
</dbReference>
<dbReference type="GO" id="GO:0005634">
    <property type="term" value="C:nucleus"/>
    <property type="evidence" value="ECO:0007669"/>
    <property type="project" value="TreeGrafter"/>
</dbReference>
<dbReference type="eggNOG" id="ENOG502SI6P">
    <property type="taxonomic scope" value="Eukaryota"/>
</dbReference>
<gene>
    <name evidence="3" type="ORF">CMQ_7744</name>
</gene>
<dbReference type="PANTHER" id="PTHR37534:SF2">
    <property type="entry name" value="N-ACETYLTRANSFERASE DOMAIN-CONTAINING PROTEIN"/>
    <property type="match status" value="1"/>
</dbReference>
<feature type="region of interest" description="Disordered" evidence="2">
    <location>
        <begin position="97"/>
        <end position="126"/>
    </location>
</feature>
<evidence type="ECO:0000256" key="1">
    <source>
        <dbReference type="ARBA" id="ARBA00023242"/>
    </source>
</evidence>
<dbReference type="GO" id="GO:0000976">
    <property type="term" value="F:transcription cis-regulatory region binding"/>
    <property type="evidence" value="ECO:0007669"/>
    <property type="project" value="TreeGrafter"/>
</dbReference>
<name>F0XNR1_GROCL</name>